<accession>A0A8S0V3C7</accession>
<dbReference type="EMBL" id="CACTIH010009121">
    <property type="protein sequence ID" value="CAA3024969.1"/>
    <property type="molecule type" value="Genomic_DNA"/>
</dbReference>
<keyword evidence="2" id="KW-1185">Reference proteome</keyword>
<dbReference type="Gramene" id="OE9A004780T1">
    <property type="protein sequence ID" value="OE9A004780C1"/>
    <property type="gene ID" value="OE9A004780"/>
</dbReference>
<reference evidence="1 2" key="1">
    <citation type="submission" date="2019-12" db="EMBL/GenBank/DDBJ databases">
        <authorList>
            <person name="Alioto T."/>
            <person name="Alioto T."/>
            <person name="Gomez Garrido J."/>
        </authorList>
    </citation>
    <scope>NUCLEOTIDE SEQUENCE [LARGE SCALE GENOMIC DNA]</scope>
</reference>
<dbReference type="Proteomes" id="UP000594638">
    <property type="component" value="Unassembled WGS sequence"/>
</dbReference>
<gene>
    <name evidence="1" type="ORF">OLEA9_A004780</name>
</gene>
<protein>
    <submittedName>
        <fullName evidence="1">SKP1 21</fullName>
    </submittedName>
</protein>
<comment type="caution">
    <text evidence="1">The sequence shown here is derived from an EMBL/GenBank/DDBJ whole genome shotgun (WGS) entry which is preliminary data.</text>
</comment>
<dbReference type="OrthoDB" id="1747349at2759"/>
<sequence length="76" mass="8966">METREVEDFGRRLNSVKPERIQDLLSSGQERRLVPVEIDVVALNYDARLWQHFHVECIEMFGYLEFELGPSCLLEI</sequence>
<organism evidence="1 2">
    <name type="scientific">Olea europaea subsp. europaea</name>
    <dbReference type="NCBI Taxonomy" id="158383"/>
    <lineage>
        <taxon>Eukaryota</taxon>
        <taxon>Viridiplantae</taxon>
        <taxon>Streptophyta</taxon>
        <taxon>Embryophyta</taxon>
        <taxon>Tracheophyta</taxon>
        <taxon>Spermatophyta</taxon>
        <taxon>Magnoliopsida</taxon>
        <taxon>eudicotyledons</taxon>
        <taxon>Gunneridae</taxon>
        <taxon>Pentapetalae</taxon>
        <taxon>asterids</taxon>
        <taxon>lamiids</taxon>
        <taxon>Lamiales</taxon>
        <taxon>Oleaceae</taxon>
        <taxon>Oleeae</taxon>
        <taxon>Olea</taxon>
    </lineage>
</organism>
<proteinExistence type="predicted"/>
<dbReference type="AlphaFoldDB" id="A0A8S0V3C7"/>
<evidence type="ECO:0000313" key="2">
    <source>
        <dbReference type="Proteomes" id="UP000594638"/>
    </source>
</evidence>
<name>A0A8S0V3C7_OLEEU</name>
<evidence type="ECO:0000313" key="1">
    <source>
        <dbReference type="EMBL" id="CAA3024969.1"/>
    </source>
</evidence>